<evidence type="ECO:0000256" key="1">
    <source>
        <dbReference type="ARBA" id="ARBA00022741"/>
    </source>
</evidence>
<evidence type="ECO:0000256" key="2">
    <source>
        <dbReference type="ARBA" id="ARBA00022840"/>
    </source>
</evidence>
<feature type="domain" description="AMP-dependent synthetase/ligase" evidence="3">
    <location>
        <begin position="26"/>
        <end position="428"/>
    </location>
</feature>
<dbReference type="InterPro" id="IPR020845">
    <property type="entry name" value="AMP-binding_CS"/>
</dbReference>
<proteinExistence type="predicted"/>
<keyword evidence="1" id="KW-0547">Nucleotide-binding</keyword>
<dbReference type="RefSeq" id="WP_354699690.1">
    <property type="nucleotide sequence ID" value="NZ_CP114014.1"/>
</dbReference>
<dbReference type="EC" id="6.2.1.3" evidence="4"/>
<evidence type="ECO:0000259" key="3">
    <source>
        <dbReference type="Pfam" id="PF00501"/>
    </source>
</evidence>
<protein>
    <submittedName>
        <fullName evidence="4">Long-chain-fatty-acid--CoA ligase FadD15</fullName>
        <ecNumber evidence="4">6.2.1.3</ecNumber>
    </submittedName>
</protein>
<dbReference type="KEGG" id="parq:DSM112329_05412"/>
<gene>
    <name evidence="4" type="ORF">DSM112329_05412</name>
</gene>
<dbReference type="GO" id="GO:0005524">
    <property type="term" value="F:ATP binding"/>
    <property type="evidence" value="ECO:0007669"/>
    <property type="project" value="UniProtKB-KW"/>
</dbReference>
<dbReference type="Pfam" id="PF00501">
    <property type="entry name" value="AMP-binding"/>
    <property type="match status" value="1"/>
</dbReference>
<dbReference type="Pfam" id="PF23562">
    <property type="entry name" value="AMP-binding_C_3"/>
    <property type="match status" value="1"/>
</dbReference>
<dbReference type="InterPro" id="IPR000873">
    <property type="entry name" value="AMP-dep_synth/lig_dom"/>
</dbReference>
<keyword evidence="2" id="KW-0067">ATP-binding</keyword>
<organism evidence="4">
    <name type="scientific">Paraconexibacter sp. AEG42_29</name>
    <dbReference type="NCBI Taxonomy" id="2997339"/>
    <lineage>
        <taxon>Bacteria</taxon>
        <taxon>Bacillati</taxon>
        <taxon>Actinomycetota</taxon>
        <taxon>Thermoleophilia</taxon>
        <taxon>Solirubrobacterales</taxon>
        <taxon>Paraconexibacteraceae</taxon>
        <taxon>Paraconexibacter</taxon>
    </lineage>
</organism>
<dbReference type="Gene3D" id="3.40.50.12780">
    <property type="entry name" value="N-terminal domain of ligase-like"/>
    <property type="match status" value="1"/>
</dbReference>
<dbReference type="CDD" id="cd05907">
    <property type="entry name" value="VL_LC_FACS_like"/>
    <property type="match status" value="1"/>
</dbReference>
<dbReference type="EMBL" id="CP114014">
    <property type="protein sequence ID" value="XAY08511.1"/>
    <property type="molecule type" value="Genomic_DNA"/>
</dbReference>
<evidence type="ECO:0000313" key="4">
    <source>
        <dbReference type="EMBL" id="XAY08511.1"/>
    </source>
</evidence>
<dbReference type="AlphaFoldDB" id="A0AAU7B3P6"/>
<keyword evidence="4" id="KW-0436">Ligase</keyword>
<reference evidence="4" key="1">
    <citation type="submission" date="2022-12" db="EMBL/GenBank/DDBJ databases">
        <title>Paraconexibacter alkalitolerans sp. nov. and Baekduia alba sp. nov., isolated from soil and emended description of the genera Paraconexibacter (Chun et al., 2020) and Baekduia (An et al., 2020).</title>
        <authorList>
            <person name="Vieira S."/>
            <person name="Huber K.J."/>
            <person name="Geppert A."/>
            <person name="Wolf J."/>
            <person name="Neumann-Schaal M."/>
            <person name="Muesken M."/>
            <person name="Overmann J."/>
        </authorList>
    </citation>
    <scope>NUCLEOTIDE SEQUENCE</scope>
    <source>
        <strain evidence="4">AEG42_29</strain>
    </source>
</reference>
<dbReference type="PANTHER" id="PTHR43272:SF33">
    <property type="entry name" value="AMP-BINDING DOMAIN-CONTAINING PROTEIN-RELATED"/>
    <property type="match status" value="1"/>
</dbReference>
<dbReference type="InterPro" id="IPR042099">
    <property type="entry name" value="ANL_N_sf"/>
</dbReference>
<sequence>MSSTTITTGAATPAALDAGDLCEAFSRTVLRWGDAPALRASDGSLTLSWTAFDQCMRDVAGGLAALGVERGGTVAMLLTNRYEAAVVDMATLYIGAVPLSVYNSSSPAQLGYLLSDSRTDVLVTEAALEPKARQAFEGMATPPLLVVVDGGEATGAAAASLSELCGLGTPLAAGVRPQLTPEDLITVVYTSGTTGEPKGAELTHFNILEQIRGLHSLGRLPEGGSAVSYLPFAHMGDRLCAYYMPVVTGACITYHPDPRTAADLLPEIQPTLYMAVPRIWQRLQNAAVAKMAEATDAERAALEEAVALGGRLHDDRVAGREVDAELAARWTAHDPVLSTIRRAIGMDAGELLFTGAAPLPPETLRFFAAIGVDLCECYGQSETAGIILCNPADRPRPLTNGLPLPGVEAKLADDGELLLKGPMVMAGYRGKPELTAAAFDADGWLLTGDVFRTDEAGYYRIVDRKKEIIVSSTGKNISPVLVENAVSSACPLVGSVVCLGDGQPYTAVMIALEPEGTAALTGGTDPRENAQHPEVIARLTTALRSANEGLNASEQVRRFAVVDSTWLPGSDELTPTMKLKRRPIAAKYDALIAQLYGPPSDTVVDVMPAGARA</sequence>
<name>A0AAU7B3P6_9ACTN</name>
<dbReference type="GO" id="GO:0016020">
    <property type="term" value="C:membrane"/>
    <property type="evidence" value="ECO:0007669"/>
    <property type="project" value="TreeGrafter"/>
</dbReference>
<dbReference type="SUPFAM" id="SSF56801">
    <property type="entry name" value="Acetyl-CoA synthetase-like"/>
    <property type="match status" value="1"/>
</dbReference>
<accession>A0AAU7B3P6</accession>
<dbReference type="GO" id="GO:0004467">
    <property type="term" value="F:long-chain fatty acid-CoA ligase activity"/>
    <property type="evidence" value="ECO:0007669"/>
    <property type="project" value="UniProtKB-EC"/>
</dbReference>
<dbReference type="PANTHER" id="PTHR43272">
    <property type="entry name" value="LONG-CHAIN-FATTY-ACID--COA LIGASE"/>
    <property type="match status" value="1"/>
</dbReference>
<dbReference type="PROSITE" id="PS00455">
    <property type="entry name" value="AMP_BINDING"/>
    <property type="match status" value="1"/>
</dbReference>